<name>A0AAD9JCT6_9ANNE</name>
<comment type="caution">
    <text evidence="11">The sequence shown here is derived from an EMBL/GenBank/DDBJ whole genome shotgun (WGS) entry which is preliminary data.</text>
</comment>
<protein>
    <recommendedName>
        <fullName evidence="10">Nuclear receptor domain-containing protein</fullName>
    </recommendedName>
</protein>
<evidence type="ECO:0000256" key="8">
    <source>
        <dbReference type="ARBA" id="ARBA00023170"/>
    </source>
</evidence>
<evidence type="ECO:0000313" key="12">
    <source>
        <dbReference type="Proteomes" id="UP001208570"/>
    </source>
</evidence>
<keyword evidence="8" id="KW-0675">Receptor</keyword>
<dbReference type="SMART" id="SM00399">
    <property type="entry name" value="ZnF_C4"/>
    <property type="match status" value="1"/>
</dbReference>
<keyword evidence="3" id="KW-0863">Zinc-finger</keyword>
<keyword evidence="2" id="KW-0479">Metal-binding</keyword>
<comment type="subcellular location">
    <subcellularLocation>
        <location evidence="1">Nucleus</location>
    </subcellularLocation>
</comment>
<keyword evidence="6" id="KW-0238">DNA-binding</keyword>
<dbReference type="GO" id="GO:0043565">
    <property type="term" value="F:sequence-specific DNA binding"/>
    <property type="evidence" value="ECO:0007669"/>
    <property type="project" value="InterPro"/>
</dbReference>
<evidence type="ECO:0000313" key="11">
    <source>
        <dbReference type="EMBL" id="KAK2150494.1"/>
    </source>
</evidence>
<accession>A0AAD9JCT6</accession>
<evidence type="ECO:0000256" key="5">
    <source>
        <dbReference type="ARBA" id="ARBA00023015"/>
    </source>
</evidence>
<dbReference type="GO" id="GO:0008270">
    <property type="term" value="F:zinc ion binding"/>
    <property type="evidence" value="ECO:0007669"/>
    <property type="project" value="UniProtKB-KW"/>
</dbReference>
<gene>
    <name evidence="11" type="ORF">LSH36_403g03011</name>
</gene>
<evidence type="ECO:0000256" key="7">
    <source>
        <dbReference type="ARBA" id="ARBA00023163"/>
    </source>
</evidence>
<keyword evidence="9" id="KW-0539">Nucleus</keyword>
<evidence type="ECO:0000256" key="6">
    <source>
        <dbReference type="ARBA" id="ARBA00023125"/>
    </source>
</evidence>
<evidence type="ECO:0000256" key="1">
    <source>
        <dbReference type="ARBA" id="ARBA00004123"/>
    </source>
</evidence>
<dbReference type="EMBL" id="JAODUP010000403">
    <property type="protein sequence ID" value="KAK2150494.1"/>
    <property type="molecule type" value="Genomic_DNA"/>
</dbReference>
<dbReference type="Proteomes" id="UP001208570">
    <property type="component" value="Unassembled WGS sequence"/>
</dbReference>
<keyword evidence="7" id="KW-0804">Transcription</keyword>
<evidence type="ECO:0000256" key="2">
    <source>
        <dbReference type="ARBA" id="ARBA00022723"/>
    </source>
</evidence>
<feature type="domain" description="Nuclear receptor" evidence="10">
    <location>
        <begin position="72"/>
        <end position="147"/>
    </location>
</feature>
<dbReference type="AlphaFoldDB" id="A0AAD9JCT6"/>
<dbReference type="Gene3D" id="3.30.50.10">
    <property type="entry name" value="Erythroid Transcription Factor GATA-1, subunit A"/>
    <property type="match status" value="1"/>
</dbReference>
<evidence type="ECO:0000256" key="4">
    <source>
        <dbReference type="ARBA" id="ARBA00022833"/>
    </source>
</evidence>
<dbReference type="Pfam" id="PF00105">
    <property type="entry name" value="zf-C4"/>
    <property type="match status" value="1"/>
</dbReference>
<proteinExistence type="predicted"/>
<dbReference type="GO" id="GO:0005634">
    <property type="term" value="C:nucleus"/>
    <property type="evidence" value="ECO:0007669"/>
    <property type="project" value="UniProtKB-SubCell"/>
</dbReference>
<dbReference type="InterPro" id="IPR013088">
    <property type="entry name" value="Znf_NHR/GATA"/>
</dbReference>
<keyword evidence="5" id="KW-0805">Transcription regulation</keyword>
<keyword evidence="12" id="KW-1185">Reference proteome</keyword>
<evidence type="ECO:0000256" key="9">
    <source>
        <dbReference type="ARBA" id="ARBA00023242"/>
    </source>
</evidence>
<dbReference type="GO" id="GO:0003700">
    <property type="term" value="F:DNA-binding transcription factor activity"/>
    <property type="evidence" value="ECO:0007669"/>
    <property type="project" value="InterPro"/>
</dbReference>
<dbReference type="InterPro" id="IPR001628">
    <property type="entry name" value="Znf_hrmn_rcpt"/>
</dbReference>
<evidence type="ECO:0000259" key="10">
    <source>
        <dbReference type="PROSITE" id="PS51030"/>
    </source>
</evidence>
<organism evidence="11 12">
    <name type="scientific">Paralvinella palmiformis</name>
    <dbReference type="NCBI Taxonomy" id="53620"/>
    <lineage>
        <taxon>Eukaryota</taxon>
        <taxon>Metazoa</taxon>
        <taxon>Spiralia</taxon>
        <taxon>Lophotrochozoa</taxon>
        <taxon>Annelida</taxon>
        <taxon>Polychaeta</taxon>
        <taxon>Sedentaria</taxon>
        <taxon>Canalipalpata</taxon>
        <taxon>Terebellida</taxon>
        <taxon>Terebelliformia</taxon>
        <taxon>Alvinellidae</taxon>
        <taxon>Paralvinella</taxon>
    </lineage>
</organism>
<keyword evidence="4" id="KW-0862">Zinc</keyword>
<dbReference type="PRINTS" id="PR00047">
    <property type="entry name" value="STROIDFINGER"/>
</dbReference>
<dbReference type="SUPFAM" id="SSF57716">
    <property type="entry name" value="Glucocorticoid receptor-like (DNA-binding domain)"/>
    <property type="match status" value="1"/>
</dbReference>
<reference evidence="11" key="1">
    <citation type="journal article" date="2023" name="Mol. Biol. Evol.">
        <title>Third-Generation Sequencing Reveals the Adaptive Role of the Epigenome in Three Deep-Sea Polychaetes.</title>
        <authorList>
            <person name="Perez M."/>
            <person name="Aroh O."/>
            <person name="Sun Y."/>
            <person name="Lan Y."/>
            <person name="Juniper S.K."/>
            <person name="Young C.R."/>
            <person name="Angers B."/>
            <person name="Qian P.Y."/>
        </authorList>
    </citation>
    <scope>NUCLEOTIDE SEQUENCE</scope>
    <source>
        <strain evidence="11">P08H-3</strain>
    </source>
</reference>
<dbReference type="PANTHER" id="PTHR45805">
    <property type="entry name" value="NUCLEAR HORMONE RECEPTOR HR3-RELATED"/>
    <property type="match status" value="1"/>
</dbReference>
<evidence type="ECO:0000256" key="3">
    <source>
        <dbReference type="ARBA" id="ARBA00022771"/>
    </source>
</evidence>
<sequence>MRPGDVTPPKCQHNKVKAVERQTSHVTRCYASKLLRIYRDTVSIVGERQLFCTKMAMSTAPQAAVGISKIKGPTCKVCGDEASGFHYGVDSCEGCKGFFRRCITQGMNHRCSNDEKCEITPFSRNSCQYCRLKKCFSVGMSREDKINRGYTYCRVIVYAFVDEAPSFLPGCPSIGSSLSDVLIVIKPRL</sequence>
<dbReference type="CDD" id="cd06916">
    <property type="entry name" value="NR_DBD_like"/>
    <property type="match status" value="1"/>
</dbReference>
<dbReference type="PROSITE" id="PS51030">
    <property type="entry name" value="NUCLEAR_REC_DBD_2"/>
    <property type="match status" value="1"/>
</dbReference>
<dbReference type="PROSITE" id="PS00031">
    <property type="entry name" value="NUCLEAR_REC_DBD_1"/>
    <property type="match status" value="1"/>
</dbReference>